<evidence type="ECO:0000313" key="3">
    <source>
        <dbReference type="Proteomes" id="UP000475666"/>
    </source>
</evidence>
<organism evidence="2 3">
    <name type="scientific">Streptomyces rubrogriseus</name>
    <dbReference type="NCBI Taxonomy" id="194673"/>
    <lineage>
        <taxon>Bacteria</taxon>
        <taxon>Bacillati</taxon>
        <taxon>Actinomycetota</taxon>
        <taxon>Actinomycetes</taxon>
        <taxon>Kitasatosporales</taxon>
        <taxon>Streptomycetaceae</taxon>
        <taxon>Streptomyces</taxon>
        <taxon>Streptomyces violaceoruber group</taxon>
    </lineage>
</organism>
<reference evidence="2 3" key="1">
    <citation type="submission" date="2020-01" db="EMBL/GenBank/DDBJ databases">
        <title>Insect and environment-associated Actinomycetes.</title>
        <authorList>
            <person name="Currrie C."/>
            <person name="Chevrette M."/>
            <person name="Carlson C."/>
            <person name="Stubbendieck R."/>
            <person name="Wendt-Pienkowski E."/>
        </authorList>
    </citation>
    <scope>NUCLEOTIDE SEQUENCE [LARGE SCALE GENOMIC DNA]</scope>
    <source>
        <strain evidence="2 3">SID7739</strain>
    </source>
</reference>
<dbReference type="SUPFAM" id="SSF47336">
    <property type="entry name" value="ACP-like"/>
    <property type="match status" value="1"/>
</dbReference>
<name>A0A6G3T8E2_9ACTN</name>
<proteinExistence type="predicted"/>
<dbReference type="EMBL" id="JAAGMQ010000204">
    <property type="protein sequence ID" value="NEC33019.1"/>
    <property type="molecule type" value="Genomic_DNA"/>
</dbReference>
<dbReference type="InterPro" id="IPR036736">
    <property type="entry name" value="ACP-like_sf"/>
</dbReference>
<evidence type="ECO:0000259" key="1">
    <source>
        <dbReference type="PROSITE" id="PS50075"/>
    </source>
</evidence>
<gene>
    <name evidence="2" type="ORF">G3I66_07485</name>
</gene>
<dbReference type="Pfam" id="PF00550">
    <property type="entry name" value="PP-binding"/>
    <property type="match status" value="1"/>
</dbReference>
<dbReference type="Proteomes" id="UP000475666">
    <property type="component" value="Unassembled WGS sequence"/>
</dbReference>
<dbReference type="AlphaFoldDB" id="A0A6G3T8E2"/>
<dbReference type="InterPro" id="IPR009081">
    <property type="entry name" value="PP-bd_ACP"/>
</dbReference>
<accession>A0A6G3T8E2</accession>
<dbReference type="Gene3D" id="1.10.1200.10">
    <property type="entry name" value="ACP-like"/>
    <property type="match status" value="1"/>
</dbReference>
<sequence length="84" mass="8745">MNAMSTDPKSVVHGILAEDLEVDPAEITDGASLRNLELDSLAVAELIVRIKEETGVDLSGEETRIADLTVGEVVLLAGSGLEAA</sequence>
<feature type="domain" description="Carrier" evidence="1">
    <location>
        <begin position="6"/>
        <end position="81"/>
    </location>
</feature>
<comment type="caution">
    <text evidence="2">The sequence shown here is derived from an EMBL/GenBank/DDBJ whole genome shotgun (WGS) entry which is preliminary data.</text>
</comment>
<evidence type="ECO:0000313" key="2">
    <source>
        <dbReference type="EMBL" id="NEC33019.1"/>
    </source>
</evidence>
<protein>
    <submittedName>
        <fullName evidence="2">Acyl carrier protein</fullName>
    </submittedName>
</protein>
<dbReference type="PROSITE" id="PS50075">
    <property type="entry name" value="CARRIER"/>
    <property type="match status" value="1"/>
</dbReference>